<accession>A0A194XDJ0</accession>
<protein>
    <submittedName>
        <fullName evidence="2">Uncharacterized protein</fullName>
    </submittedName>
</protein>
<proteinExistence type="predicted"/>
<evidence type="ECO:0000313" key="2">
    <source>
        <dbReference type="EMBL" id="KUJ18216.1"/>
    </source>
</evidence>
<dbReference type="EMBL" id="KQ947413">
    <property type="protein sequence ID" value="KUJ18216.1"/>
    <property type="molecule type" value="Genomic_DNA"/>
</dbReference>
<sequence length="426" mass="46989">MQASNMIRPPKRKASPGTDGRLPKQQALSKRTSTTLSSSPLSLRTPIALANRQISGRSSPGIVMPTYGATSATSSFASSLPYFNYPLQASNGINSLAYDSHLDYNASVSASQRVNSTDQMFHLDPSLSALDAPYGGTLSTVSRHLQQGNVHAHSHQFDPPVQASALQHLEVNVVKPELDNDSATTSSAGWTDRMQVMAKPALLQNEEPSYSAESSVVDPPHTRAAQMTASQAPNDSPDFPSECFLCPQPLDAAQAPVFATLNDYNVHLWQKHMDLSTWKEQRCSWEGCSTKCTFATPNLWFAHVRQVHQKNFWCTHPGCKFRRGGLEPKPFGSQHSLHRHSLSKSHAPPLYCDKPYCTGHDNIARSDKRNKHNTEYHGPILCRVDGCPRGRYLNGVYYGFATHQDLVAHHRLKHTDTALDYGTTTA</sequence>
<dbReference type="Proteomes" id="UP000070700">
    <property type="component" value="Unassembled WGS sequence"/>
</dbReference>
<gene>
    <name evidence="2" type="ORF">LY89DRAFT_41899</name>
</gene>
<keyword evidence="3" id="KW-1185">Reference proteome</keyword>
<feature type="compositionally biased region" description="Low complexity" evidence="1">
    <location>
        <begin position="28"/>
        <end position="40"/>
    </location>
</feature>
<dbReference type="AlphaFoldDB" id="A0A194XDJ0"/>
<evidence type="ECO:0000256" key="1">
    <source>
        <dbReference type="SAM" id="MobiDB-lite"/>
    </source>
</evidence>
<evidence type="ECO:0000313" key="3">
    <source>
        <dbReference type="Proteomes" id="UP000070700"/>
    </source>
</evidence>
<dbReference type="KEGG" id="psco:LY89DRAFT_41899"/>
<dbReference type="InParanoid" id="A0A194XDJ0"/>
<reference evidence="2 3" key="1">
    <citation type="submission" date="2015-10" db="EMBL/GenBank/DDBJ databases">
        <title>Full genome of DAOMC 229536 Phialocephala scopiformis, a fungal endophyte of spruce producing the potent anti-insectan compound rugulosin.</title>
        <authorList>
            <consortium name="DOE Joint Genome Institute"/>
            <person name="Walker A.K."/>
            <person name="Frasz S.L."/>
            <person name="Seifert K.A."/>
            <person name="Miller J.D."/>
            <person name="Mondo S.J."/>
            <person name="Labutti K."/>
            <person name="Lipzen A."/>
            <person name="Dockter R."/>
            <person name="Kennedy M."/>
            <person name="Grigoriev I.V."/>
            <person name="Spatafora J.W."/>
        </authorList>
    </citation>
    <scope>NUCLEOTIDE SEQUENCE [LARGE SCALE GENOMIC DNA]</scope>
    <source>
        <strain evidence="2 3">CBS 120377</strain>
    </source>
</reference>
<name>A0A194XDJ0_MOLSC</name>
<organism evidence="2 3">
    <name type="scientific">Mollisia scopiformis</name>
    <name type="common">Conifer needle endophyte fungus</name>
    <name type="synonym">Phialocephala scopiformis</name>
    <dbReference type="NCBI Taxonomy" id="149040"/>
    <lineage>
        <taxon>Eukaryota</taxon>
        <taxon>Fungi</taxon>
        <taxon>Dikarya</taxon>
        <taxon>Ascomycota</taxon>
        <taxon>Pezizomycotina</taxon>
        <taxon>Leotiomycetes</taxon>
        <taxon>Helotiales</taxon>
        <taxon>Mollisiaceae</taxon>
        <taxon>Mollisia</taxon>
    </lineage>
</organism>
<dbReference type="GeneID" id="28817119"/>
<dbReference type="OrthoDB" id="2687452at2759"/>
<dbReference type="RefSeq" id="XP_018072571.1">
    <property type="nucleotide sequence ID" value="XM_018207393.1"/>
</dbReference>
<feature type="region of interest" description="Disordered" evidence="1">
    <location>
        <begin position="1"/>
        <end position="40"/>
    </location>
</feature>